<dbReference type="SUPFAM" id="SSF55031">
    <property type="entry name" value="Bacterial exopeptidase dimerisation domain"/>
    <property type="match status" value="1"/>
</dbReference>
<dbReference type="Pfam" id="PF07687">
    <property type="entry name" value="M20_dimer"/>
    <property type="match status" value="1"/>
</dbReference>
<dbReference type="Pfam" id="PF01546">
    <property type="entry name" value="Peptidase_M20"/>
    <property type="match status" value="1"/>
</dbReference>
<dbReference type="GO" id="GO:0019877">
    <property type="term" value="P:diaminopimelate biosynthetic process"/>
    <property type="evidence" value="ECO:0007669"/>
    <property type="project" value="UniProtKB-ARBA"/>
</dbReference>
<keyword evidence="2" id="KW-0479">Metal-binding</keyword>
<dbReference type="InterPro" id="IPR011650">
    <property type="entry name" value="Peptidase_M20_dimer"/>
</dbReference>
<evidence type="ECO:0000313" key="5">
    <source>
        <dbReference type="Proteomes" id="UP000316714"/>
    </source>
</evidence>
<name>A0A5C5VH25_9BACT</name>
<dbReference type="Proteomes" id="UP000316714">
    <property type="component" value="Unassembled WGS sequence"/>
</dbReference>
<evidence type="ECO:0000313" key="4">
    <source>
        <dbReference type="EMBL" id="TWT37914.1"/>
    </source>
</evidence>
<dbReference type="AlphaFoldDB" id="A0A5C5VH25"/>
<feature type="binding site" evidence="2">
    <location>
        <position position="145"/>
    </location>
    <ligand>
        <name>Mn(2+)</name>
        <dbReference type="ChEBI" id="CHEBI:29035"/>
        <label>2</label>
    </ligand>
</feature>
<dbReference type="Gene3D" id="3.40.630.10">
    <property type="entry name" value="Zn peptidases"/>
    <property type="match status" value="1"/>
</dbReference>
<feature type="binding site" evidence="2">
    <location>
        <position position="105"/>
    </location>
    <ligand>
        <name>Mn(2+)</name>
        <dbReference type="ChEBI" id="CHEBI:29035"/>
        <label>2</label>
    </ligand>
</feature>
<dbReference type="InterPro" id="IPR002933">
    <property type="entry name" value="Peptidase_M20"/>
</dbReference>
<evidence type="ECO:0000256" key="1">
    <source>
        <dbReference type="ARBA" id="ARBA00022801"/>
    </source>
</evidence>
<dbReference type="PANTHER" id="PTHR11014:SF63">
    <property type="entry name" value="METALLOPEPTIDASE, PUTATIVE (AFU_ORTHOLOGUE AFUA_6G09600)-RELATED"/>
    <property type="match status" value="1"/>
</dbReference>
<dbReference type="SUPFAM" id="SSF53187">
    <property type="entry name" value="Zn-dependent exopeptidases"/>
    <property type="match status" value="1"/>
</dbReference>
<comment type="cofactor">
    <cofactor evidence="2">
        <name>Mn(2+)</name>
        <dbReference type="ChEBI" id="CHEBI:29035"/>
    </cofactor>
    <text evidence="2">The Mn(2+) ion enhances activity.</text>
</comment>
<feature type="binding site" evidence="2">
    <location>
        <position position="367"/>
    </location>
    <ligand>
        <name>Mn(2+)</name>
        <dbReference type="ChEBI" id="CHEBI:29035"/>
        <label>2</label>
    </ligand>
</feature>
<protein>
    <submittedName>
        <fullName evidence="4">Putative hydrolase YxeP</fullName>
        <ecNumber evidence="4">3.-.-.-</ecNumber>
    </submittedName>
</protein>
<reference evidence="4 5" key="1">
    <citation type="submission" date="2019-02" db="EMBL/GenBank/DDBJ databases">
        <title>Deep-cultivation of Planctomycetes and their phenomic and genomic characterization uncovers novel biology.</title>
        <authorList>
            <person name="Wiegand S."/>
            <person name="Jogler M."/>
            <person name="Boedeker C."/>
            <person name="Pinto D."/>
            <person name="Vollmers J."/>
            <person name="Rivas-Marin E."/>
            <person name="Kohn T."/>
            <person name="Peeters S.H."/>
            <person name="Heuer A."/>
            <person name="Rast P."/>
            <person name="Oberbeckmann S."/>
            <person name="Bunk B."/>
            <person name="Jeske O."/>
            <person name="Meyerdierks A."/>
            <person name="Storesund J.E."/>
            <person name="Kallscheuer N."/>
            <person name="Luecker S."/>
            <person name="Lage O.M."/>
            <person name="Pohl T."/>
            <person name="Merkel B.J."/>
            <person name="Hornburger P."/>
            <person name="Mueller R.-W."/>
            <person name="Bruemmer F."/>
            <person name="Labrenz M."/>
            <person name="Spormann A.M."/>
            <person name="Op Den Camp H."/>
            <person name="Overmann J."/>
            <person name="Amann R."/>
            <person name="Jetten M.S.M."/>
            <person name="Mascher T."/>
            <person name="Medema M.H."/>
            <person name="Devos D.P."/>
            <person name="Kaster A.-K."/>
            <person name="Ovreas L."/>
            <person name="Rohde M."/>
            <person name="Galperin M.Y."/>
            <person name="Jogler C."/>
        </authorList>
    </citation>
    <scope>NUCLEOTIDE SEQUENCE [LARGE SCALE GENOMIC DNA]</scope>
    <source>
        <strain evidence="4 5">KOR34</strain>
    </source>
</reference>
<dbReference type="InterPro" id="IPR017439">
    <property type="entry name" value="Amidohydrolase"/>
</dbReference>
<keyword evidence="2" id="KW-0464">Manganese</keyword>
<dbReference type="NCBIfam" id="TIGR01891">
    <property type="entry name" value="amidohydrolases"/>
    <property type="match status" value="1"/>
</dbReference>
<dbReference type="PIRSF" id="PIRSF005962">
    <property type="entry name" value="Pept_M20D_amidohydro"/>
    <property type="match status" value="1"/>
</dbReference>
<dbReference type="InterPro" id="IPR036264">
    <property type="entry name" value="Bact_exopeptidase_dim_dom"/>
</dbReference>
<comment type="caution">
    <text evidence="4">The sequence shown here is derived from an EMBL/GenBank/DDBJ whole genome shotgun (WGS) entry which is preliminary data.</text>
</comment>
<organism evidence="4 5">
    <name type="scientific">Posidoniimonas corsicana</name>
    <dbReference type="NCBI Taxonomy" id="1938618"/>
    <lineage>
        <taxon>Bacteria</taxon>
        <taxon>Pseudomonadati</taxon>
        <taxon>Planctomycetota</taxon>
        <taxon>Planctomycetia</taxon>
        <taxon>Pirellulales</taxon>
        <taxon>Lacipirellulaceae</taxon>
        <taxon>Posidoniimonas</taxon>
    </lineage>
</organism>
<keyword evidence="1 4" id="KW-0378">Hydrolase</keyword>
<feature type="binding site" evidence="2">
    <location>
        <position position="169"/>
    </location>
    <ligand>
        <name>Mn(2+)</name>
        <dbReference type="ChEBI" id="CHEBI:29035"/>
        <label>2</label>
    </ligand>
</feature>
<proteinExistence type="predicted"/>
<dbReference type="GO" id="GO:0046872">
    <property type="term" value="F:metal ion binding"/>
    <property type="evidence" value="ECO:0007669"/>
    <property type="project" value="UniProtKB-KW"/>
</dbReference>
<dbReference type="OrthoDB" id="9776731at2"/>
<gene>
    <name evidence="4" type="primary">yxeP</name>
    <name evidence="4" type="ORF">KOR34_28800</name>
</gene>
<dbReference type="RefSeq" id="WP_146565215.1">
    <property type="nucleotide sequence ID" value="NZ_SIHJ01000001.1"/>
</dbReference>
<keyword evidence="5" id="KW-1185">Reference proteome</keyword>
<dbReference type="EMBL" id="SIHJ01000001">
    <property type="protein sequence ID" value="TWT37914.1"/>
    <property type="molecule type" value="Genomic_DNA"/>
</dbReference>
<dbReference type="Gene3D" id="3.30.70.360">
    <property type="match status" value="1"/>
</dbReference>
<dbReference type="FunFam" id="3.30.70.360:FF:000001">
    <property type="entry name" value="N-acetyldiaminopimelate deacetylase"/>
    <property type="match status" value="1"/>
</dbReference>
<evidence type="ECO:0000259" key="3">
    <source>
        <dbReference type="Pfam" id="PF07687"/>
    </source>
</evidence>
<evidence type="ECO:0000256" key="2">
    <source>
        <dbReference type="PIRSR" id="PIRSR005962-1"/>
    </source>
</evidence>
<feature type="binding site" evidence="2">
    <location>
        <position position="107"/>
    </location>
    <ligand>
        <name>Mn(2+)</name>
        <dbReference type="ChEBI" id="CHEBI:29035"/>
        <label>2</label>
    </ligand>
</feature>
<dbReference type="GO" id="GO:0050118">
    <property type="term" value="F:N-acetyldiaminopimelate deacetylase activity"/>
    <property type="evidence" value="ECO:0007669"/>
    <property type="project" value="UniProtKB-ARBA"/>
</dbReference>
<dbReference type="PANTHER" id="PTHR11014">
    <property type="entry name" value="PEPTIDASE M20 FAMILY MEMBER"/>
    <property type="match status" value="1"/>
</dbReference>
<accession>A0A5C5VH25</accession>
<dbReference type="EC" id="3.-.-.-" evidence="4"/>
<feature type="domain" description="Peptidase M20 dimerisation" evidence="3">
    <location>
        <begin position="192"/>
        <end position="270"/>
    </location>
</feature>
<sequence>MLWHKRIDAIIDAELEQITALRRHLHAHPERSGAESQTSVHLYQLLGDLGLDVRIGPEGHGLLVESRRQTAGKRIALRADIDALPIQDEKSVAYRSQCDGVMHACGHDAHTACLYGALLAMDRLEQEGALPGPLTWRGVFQPAEETATGAKQMVRAGAMDGVDAALALHVDPNLPTGQVGVRSGVLTANAEMMRIEVHGAGGHAARPHESHDPIAAAAQLISTLYQFVPRKTDSRQAVVVTIGRVDGGHSANVIPECVVLEGTVRTLDRGVQRTTLEHIRHLAHGVQEITGTRIEVSFPVSIPAVENDAALSEMVRSQAMLLLGQSGVRLIESPSMGSEDFAVYGDHAPIAMFRLGAAAKPPGPALHTPHFDIDERCLAVGAKVLARSAVMWGLQGINIC</sequence>